<accession>A0A7W4W402</accession>
<keyword evidence="2" id="KW-0489">Methyltransferase</keyword>
<dbReference type="InterPro" id="IPR029063">
    <property type="entry name" value="SAM-dependent_MTases_sf"/>
</dbReference>
<keyword evidence="3" id="KW-1185">Reference proteome</keyword>
<organism evidence="2 3">
    <name type="scientific">Litorivivens lipolytica</name>
    <dbReference type="NCBI Taxonomy" id="1524264"/>
    <lineage>
        <taxon>Bacteria</taxon>
        <taxon>Pseudomonadati</taxon>
        <taxon>Pseudomonadota</taxon>
        <taxon>Gammaproteobacteria</taxon>
        <taxon>Litorivivens</taxon>
    </lineage>
</organism>
<dbReference type="Gene3D" id="3.40.50.150">
    <property type="entry name" value="Vaccinia Virus protein VP39"/>
    <property type="match status" value="1"/>
</dbReference>
<dbReference type="SUPFAM" id="SSF53335">
    <property type="entry name" value="S-adenosyl-L-methionine-dependent methyltransferases"/>
    <property type="match status" value="1"/>
</dbReference>
<comment type="caution">
    <text evidence="2">The sequence shown here is derived from an EMBL/GenBank/DDBJ whole genome shotgun (WGS) entry which is preliminary data.</text>
</comment>
<name>A0A7W4W402_9GAMM</name>
<dbReference type="GO" id="GO:0032259">
    <property type="term" value="P:methylation"/>
    <property type="evidence" value="ECO:0007669"/>
    <property type="project" value="UniProtKB-KW"/>
</dbReference>
<protein>
    <submittedName>
        <fullName evidence="2">SAM-dependent methyltransferase</fullName>
    </submittedName>
</protein>
<evidence type="ECO:0000259" key="1">
    <source>
        <dbReference type="Pfam" id="PF08241"/>
    </source>
</evidence>
<dbReference type="Pfam" id="PF08241">
    <property type="entry name" value="Methyltransf_11"/>
    <property type="match status" value="1"/>
</dbReference>
<evidence type="ECO:0000313" key="3">
    <source>
        <dbReference type="Proteomes" id="UP000537130"/>
    </source>
</evidence>
<gene>
    <name evidence="2" type="ORF">FHR99_000690</name>
</gene>
<keyword evidence="2" id="KW-0808">Transferase</keyword>
<dbReference type="Proteomes" id="UP000537130">
    <property type="component" value="Unassembled WGS sequence"/>
</dbReference>
<reference evidence="2 3" key="1">
    <citation type="submission" date="2020-08" db="EMBL/GenBank/DDBJ databases">
        <title>Genomic Encyclopedia of Type Strains, Phase III (KMG-III): the genomes of soil and plant-associated and newly described type strains.</title>
        <authorList>
            <person name="Whitman W."/>
        </authorList>
    </citation>
    <scope>NUCLEOTIDE SEQUENCE [LARGE SCALE GENOMIC DNA]</scope>
    <source>
        <strain evidence="2 3">CECT 8654</strain>
    </source>
</reference>
<evidence type="ECO:0000313" key="2">
    <source>
        <dbReference type="EMBL" id="MBB3046454.1"/>
    </source>
</evidence>
<feature type="domain" description="Methyltransferase type 11" evidence="1">
    <location>
        <begin position="90"/>
        <end position="134"/>
    </location>
</feature>
<dbReference type="InterPro" id="IPR013216">
    <property type="entry name" value="Methyltransf_11"/>
</dbReference>
<dbReference type="AlphaFoldDB" id="A0A7W4W402"/>
<dbReference type="RefSeq" id="WP_183409150.1">
    <property type="nucleotide sequence ID" value="NZ_JACHWY010000001.1"/>
</dbReference>
<sequence length="262" mass="29909">MSTWRRQAPDAELLPKLKAWFDSELGRQLLNEERVLIEAALEGAFGHSLLELGLSGRTLASRPDAIRRHYCMGPPLQRDLGKHLDVMSGYADLPVANESQDVVIVHHLLEFIANPHNMLRELERVIVPHGRLLIVGFNPLSLLGLKLHAVGRLSSNSVWRQHWLTLYRLEDWLGLLGFKVDKRWYGFHRLPVNKPHWLNKPLPMEPVSLRKVPMGGTFLLSATKYRAPVTPVRPRWIREPVVNVRPLGAARQGNFSLSEHNQ</sequence>
<dbReference type="EMBL" id="JACHWY010000001">
    <property type="protein sequence ID" value="MBB3046454.1"/>
    <property type="molecule type" value="Genomic_DNA"/>
</dbReference>
<dbReference type="GO" id="GO:0008757">
    <property type="term" value="F:S-adenosylmethionine-dependent methyltransferase activity"/>
    <property type="evidence" value="ECO:0007669"/>
    <property type="project" value="InterPro"/>
</dbReference>
<proteinExistence type="predicted"/>